<feature type="domain" description="PAS" evidence="6">
    <location>
        <begin position="27"/>
        <end position="97"/>
    </location>
</feature>
<evidence type="ECO:0000256" key="1">
    <source>
        <dbReference type="ARBA" id="ARBA00000085"/>
    </source>
</evidence>
<protein>
    <recommendedName>
        <fullName evidence="2">histidine kinase</fullName>
        <ecNumber evidence="2">2.7.13.3</ecNumber>
    </recommendedName>
</protein>
<dbReference type="SUPFAM" id="SSF55785">
    <property type="entry name" value="PYP-like sensor domain (PAS domain)"/>
    <property type="match status" value="7"/>
</dbReference>
<dbReference type="Gene3D" id="3.30.450.40">
    <property type="match status" value="2"/>
</dbReference>
<comment type="caution">
    <text evidence="8">The sequence shown here is derived from an EMBL/GenBank/DDBJ whole genome shotgun (WGS) entry which is preliminary data.</text>
</comment>
<comment type="catalytic activity">
    <reaction evidence="1">
        <text>ATP + protein L-histidine = ADP + protein N-phospho-L-histidine.</text>
        <dbReference type="EC" id="2.7.13.3"/>
    </reaction>
</comment>
<dbReference type="SUPFAM" id="SSF55781">
    <property type="entry name" value="GAF domain-like"/>
    <property type="match status" value="2"/>
</dbReference>
<dbReference type="InterPro" id="IPR029016">
    <property type="entry name" value="GAF-like_dom_sf"/>
</dbReference>
<feature type="domain" description="PAS" evidence="6">
    <location>
        <begin position="856"/>
        <end position="926"/>
    </location>
</feature>
<feature type="domain" description="PAC" evidence="7">
    <location>
        <begin position="640"/>
        <end position="694"/>
    </location>
</feature>
<gene>
    <name evidence="8" type="ORF">I5M19_04225</name>
</gene>
<evidence type="ECO:0000256" key="3">
    <source>
        <dbReference type="ARBA" id="ARBA00022553"/>
    </source>
</evidence>
<dbReference type="Pfam" id="PF13426">
    <property type="entry name" value="PAS_9"/>
    <property type="match status" value="3"/>
</dbReference>
<dbReference type="Gene3D" id="1.10.287.130">
    <property type="match status" value="1"/>
</dbReference>
<dbReference type="PROSITE" id="PS50113">
    <property type="entry name" value="PAC"/>
    <property type="match status" value="3"/>
</dbReference>
<dbReference type="Gene3D" id="3.30.450.20">
    <property type="entry name" value="PAS domain"/>
    <property type="match status" value="7"/>
</dbReference>
<keyword evidence="5" id="KW-0418">Kinase</keyword>
<feature type="domain" description="PAS" evidence="6">
    <location>
        <begin position="149"/>
        <end position="210"/>
    </location>
</feature>
<dbReference type="SMART" id="SM00086">
    <property type="entry name" value="PAC"/>
    <property type="match status" value="7"/>
</dbReference>
<organism evidence="8 9">
    <name type="scientific">Mucilaginibacter segetis</name>
    <dbReference type="NCBI Taxonomy" id="2793071"/>
    <lineage>
        <taxon>Bacteria</taxon>
        <taxon>Pseudomonadati</taxon>
        <taxon>Bacteroidota</taxon>
        <taxon>Sphingobacteriia</taxon>
        <taxon>Sphingobacteriales</taxon>
        <taxon>Sphingobacteriaceae</taxon>
        <taxon>Mucilaginibacter</taxon>
    </lineage>
</organism>
<feature type="domain" description="PAC" evidence="7">
    <location>
        <begin position="1045"/>
        <end position="1096"/>
    </location>
</feature>
<evidence type="ECO:0000313" key="8">
    <source>
        <dbReference type="EMBL" id="MBK0378499.1"/>
    </source>
</evidence>
<dbReference type="InterPro" id="IPR052162">
    <property type="entry name" value="Sensor_kinase/Photoreceptor"/>
</dbReference>
<dbReference type="PROSITE" id="PS50112">
    <property type="entry name" value="PAS"/>
    <property type="match status" value="6"/>
</dbReference>
<evidence type="ECO:0000259" key="7">
    <source>
        <dbReference type="PROSITE" id="PS50113"/>
    </source>
</evidence>
<dbReference type="Pfam" id="PF08447">
    <property type="entry name" value="PAS_3"/>
    <property type="match status" value="3"/>
</dbReference>
<dbReference type="CDD" id="cd00082">
    <property type="entry name" value="HisKA"/>
    <property type="match status" value="1"/>
</dbReference>
<evidence type="ECO:0000313" key="9">
    <source>
        <dbReference type="Proteomes" id="UP000613193"/>
    </source>
</evidence>
<dbReference type="EC" id="2.7.13.3" evidence="2"/>
<dbReference type="InterPro" id="IPR000700">
    <property type="entry name" value="PAS-assoc_C"/>
</dbReference>
<name>A0A934PPS9_9SPHI</name>
<proteinExistence type="predicted"/>
<dbReference type="Pfam" id="PF13185">
    <property type="entry name" value="GAF_2"/>
    <property type="match status" value="1"/>
</dbReference>
<dbReference type="PANTHER" id="PTHR43304">
    <property type="entry name" value="PHYTOCHROME-LIKE PROTEIN CPH1"/>
    <property type="match status" value="1"/>
</dbReference>
<feature type="domain" description="PAS" evidence="6">
    <location>
        <begin position="1097"/>
        <end position="1169"/>
    </location>
</feature>
<dbReference type="NCBIfam" id="TIGR00229">
    <property type="entry name" value="sensory_box"/>
    <property type="match status" value="6"/>
</dbReference>
<dbReference type="SMART" id="SM00091">
    <property type="entry name" value="PAS"/>
    <property type="match status" value="7"/>
</dbReference>
<accession>A0A934PPS9</accession>
<dbReference type="RefSeq" id="WP_200064344.1">
    <property type="nucleotide sequence ID" value="NZ_JAEHFW010000001.1"/>
</dbReference>
<dbReference type="EMBL" id="JAEHFW010000001">
    <property type="protein sequence ID" value="MBK0378499.1"/>
    <property type="molecule type" value="Genomic_DNA"/>
</dbReference>
<dbReference type="CDD" id="cd00130">
    <property type="entry name" value="PAS"/>
    <property type="match status" value="6"/>
</dbReference>
<dbReference type="InterPro" id="IPR000014">
    <property type="entry name" value="PAS"/>
</dbReference>
<evidence type="ECO:0000256" key="4">
    <source>
        <dbReference type="ARBA" id="ARBA00022679"/>
    </source>
</evidence>
<feature type="domain" description="PAS" evidence="6">
    <location>
        <begin position="439"/>
        <end position="499"/>
    </location>
</feature>
<dbReference type="PANTHER" id="PTHR43304:SF1">
    <property type="entry name" value="PAC DOMAIN-CONTAINING PROTEIN"/>
    <property type="match status" value="1"/>
</dbReference>
<dbReference type="InterPro" id="IPR003018">
    <property type="entry name" value="GAF"/>
</dbReference>
<sequence length="1297" mass="147903">MAKKTGSDGDVIQKYDKNEQLNLVSYPKEGLEKIVNSSLDMICTLDATGLLLSVNPASKIILGYEPEELIGKHIYTFLYEEDRADTLAMAAKVLEGDTVTNFENRYVRKDGSLVYLFWSARFDPIEKIRYATARDATEIKSKEAALIESEKKYKNLFESSPLPIIIWDFNSQQVIDCNQQATQKYGYTREEFLNISILDLSPNDDRSSLKLFVEAQSSYLEPNKKTWRHQKKDGEIIYVDISGHLTDFAGREIVIALFNDVTESRYFRELDTLEKNVLEMNAEGSYNLKVIIHTYLVGIESLHYGMLCSIQEKRGTRLYNLASPSLSRDFLAEIEGGEVGDRAGSCGTAAFLKTKVIVTDIPNDVRWSGYREIASRYNLKTCWSQPIIDTNGTVLATFACYYHENKAPTFLEENTVQRAAHILRVILENHYKSRELSISNERFEYVTEATDDVIWDWDLESDEIYYSVNLEKLFGYKGGHVDGLQFFVNQVHPEDRERVVLYADDIRTGDMIHWTAEYRFRKSDGEYAFVIDKGIVIRDKSGLGTRMVGAMQDITQQKKEEYHLKLLESVITNASDAVLITAATPGNPADAPVVFVNQSFTQMTGYSQAEIIGKGPAILRGPKTDPAEINRLNEMVNNWQSGEVTLLNYKKDGEEFWVNIAINPVAGPGGIFTHWIGIQRDITDKKNEESQTALIAEISSLFNEYDRLDNTLVKVLEKLVDFGNFTTAEAWLIGTEKRKITLAAKYPKTDEMQIFYEESADVHQFNKGQGLPGAAWEKREIQYWDDIQDNESFIRRDAAQKAGLKTAYGIPLLYNNEVIGVLVVGLNKSEKKANRFTAFFESFNTHFGAEIKRKQLEEELNQLFNYAPDIICIGGADGFFKKINPAMSRLLGYSEAELLCTPYLEFVLAEDRELSMSELKSSNHQSNFYVENRYITKSGKIKWLSWTVTPSPEEGLFFAVAKDITDKKELEDLLQKASHLARIGSWEYDLVKDIIYWSDMTKVIFEVDAGFVPDSKTAVDYFKLEKDRDLFIKMIGQAVDCGSHFDLELPITTAKGYDKWIRVIGEPEFANERCIRVYGSFQDITDRKQATSSLEASEKRYSELFHLSPLPMWVIDYDTLQFLDVNISAIQHYGYTHAEFLSRSLKDIVAAEEVENLEKIVWRENVTGQSNYVGLFNHRKKNGELIQVDIESNVIIYNGKKAKIALANDVSDRLRYIQAIEEQNKKLMEISWMQSHIIRAPLARIMGLIHLLKDTITSDYEKETIFNYILISATELDGVISNITDMTKVVDPSGKPI</sequence>
<evidence type="ECO:0000256" key="5">
    <source>
        <dbReference type="ARBA" id="ARBA00022777"/>
    </source>
</evidence>
<dbReference type="InterPro" id="IPR003661">
    <property type="entry name" value="HisK_dim/P_dom"/>
</dbReference>
<dbReference type="InterPro" id="IPR001610">
    <property type="entry name" value="PAC"/>
</dbReference>
<evidence type="ECO:0000256" key="2">
    <source>
        <dbReference type="ARBA" id="ARBA00012438"/>
    </source>
</evidence>
<reference evidence="8" key="1">
    <citation type="submission" date="2020-12" db="EMBL/GenBank/DDBJ databases">
        <title>Bacterial novel species Mucilaginibacter sp. SD-g isolated from soil.</title>
        <authorList>
            <person name="Jung H.-Y."/>
        </authorList>
    </citation>
    <scope>NUCLEOTIDE SEQUENCE</scope>
    <source>
        <strain evidence="8">SD-g</strain>
    </source>
</reference>
<keyword evidence="9" id="KW-1185">Reference proteome</keyword>
<dbReference type="GO" id="GO:0000155">
    <property type="term" value="F:phosphorelay sensor kinase activity"/>
    <property type="evidence" value="ECO:0007669"/>
    <property type="project" value="InterPro"/>
</dbReference>
<dbReference type="InterPro" id="IPR013655">
    <property type="entry name" value="PAS_fold_3"/>
</dbReference>
<dbReference type="SMART" id="SM00065">
    <property type="entry name" value="GAF"/>
    <property type="match status" value="2"/>
</dbReference>
<dbReference type="Proteomes" id="UP000613193">
    <property type="component" value="Unassembled WGS sequence"/>
</dbReference>
<dbReference type="SUPFAM" id="SSF47384">
    <property type="entry name" value="Homodimeric domain of signal transducing histidine kinase"/>
    <property type="match status" value="1"/>
</dbReference>
<dbReference type="Pfam" id="PF01590">
    <property type="entry name" value="GAF"/>
    <property type="match status" value="1"/>
</dbReference>
<dbReference type="InterPro" id="IPR035965">
    <property type="entry name" value="PAS-like_dom_sf"/>
</dbReference>
<feature type="domain" description="PAC" evidence="7">
    <location>
        <begin position="514"/>
        <end position="566"/>
    </location>
</feature>
<keyword evidence="3" id="KW-0597">Phosphoprotein</keyword>
<feature type="domain" description="PAS" evidence="6">
    <location>
        <begin position="563"/>
        <end position="614"/>
    </location>
</feature>
<keyword evidence="4" id="KW-0808">Transferase</keyword>
<evidence type="ECO:0000259" key="6">
    <source>
        <dbReference type="PROSITE" id="PS50112"/>
    </source>
</evidence>
<dbReference type="InterPro" id="IPR036097">
    <property type="entry name" value="HisK_dim/P_sf"/>
</dbReference>